<keyword evidence="15" id="KW-1185">Reference proteome</keyword>
<dbReference type="SUPFAM" id="SSF144091">
    <property type="entry name" value="Rhomboid-like"/>
    <property type="match status" value="1"/>
</dbReference>
<feature type="non-terminal residue" evidence="14">
    <location>
        <position position="1"/>
    </location>
</feature>
<feature type="region of interest" description="Disordered" evidence="12">
    <location>
        <begin position="101"/>
        <end position="138"/>
    </location>
</feature>
<evidence type="ECO:0000256" key="3">
    <source>
        <dbReference type="ARBA" id="ARBA00009045"/>
    </source>
</evidence>
<evidence type="ECO:0000256" key="11">
    <source>
        <dbReference type="RuleBase" id="RU362115"/>
    </source>
</evidence>
<feature type="transmembrane region" description="Helical" evidence="11">
    <location>
        <begin position="361"/>
        <end position="383"/>
    </location>
</feature>
<accession>A0ABQ6N9A5</accession>
<feature type="transmembrane region" description="Helical" evidence="11">
    <location>
        <begin position="403"/>
        <end position="423"/>
    </location>
</feature>
<feature type="region of interest" description="Disordered" evidence="12">
    <location>
        <begin position="1"/>
        <end position="86"/>
    </location>
</feature>
<comment type="caution">
    <text evidence="14">The sequence shown here is derived from an EMBL/GenBank/DDBJ whole genome shotgun (WGS) entry which is preliminary data.</text>
</comment>
<dbReference type="InterPro" id="IPR022764">
    <property type="entry name" value="Peptidase_S54_rhomboid_dom"/>
</dbReference>
<keyword evidence="9 11" id="KW-1133">Transmembrane helix</keyword>
<feature type="compositionally biased region" description="Low complexity" evidence="12">
    <location>
        <begin position="157"/>
        <end position="193"/>
    </location>
</feature>
<dbReference type="InterPro" id="IPR002610">
    <property type="entry name" value="Peptidase_S54_rhomboid-like"/>
</dbReference>
<keyword evidence="8 11" id="KW-0720">Serine protease</keyword>
<gene>
    <name evidence="14" type="ORF">TeGR_g11072</name>
</gene>
<keyword evidence="10 11" id="KW-0472">Membrane</keyword>
<evidence type="ECO:0000256" key="9">
    <source>
        <dbReference type="ARBA" id="ARBA00022989"/>
    </source>
</evidence>
<evidence type="ECO:0000256" key="12">
    <source>
        <dbReference type="SAM" id="MobiDB-lite"/>
    </source>
</evidence>
<comment type="caution">
    <text evidence="11">Lacks conserved residue(s) required for the propagation of feature annotation.</text>
</comment>
<keyword evidence="5 11" id="KW-0645">Protease</keyword>
<dbReference type="PANTHER" id="PTHR22936">
    <property type="entry name" value="RHOMBOID-RELATED"/>
    <property type="match status" value="1"/>
</dbReference>
<evidence type="ECO:0000256" key="10">
    <source>
        <dbReference type="ARBA" id="ARBA00023136"/>
    </source>
</evidence>
<evidence type="ECO:0000313" key="15">
    <source>
        <dbReference type="Proteomes" id="UP001165060"/>
    </source>
</evidence>
<evidence type="ECO:0000256" key="6">
    <source>
        <dbReference type="ARBA" id="ARBA00022692"/>
    </source>
</evidence>
<keyword evidence="6 11" id="KW-0812">Transmembrane</keyword>
<feature type="transmembrane region" description="Helical" evidence="11">
    <location>
        <begin position="282"/>
        <end position="300"/>
    </location>
</feature>
<reference evidence="14 15" key="1">
    <citation type="journal article" date="2023" name="Commun. Biol.">
        <title>Genome analysis of Parmales, the sister group of diatoms, reveals the evolutionary specialization of diatoms from phago-mixotrophs to photoautotrophs.</title>
        <authorList>
            <person name="Ban H."/>
            <person name="Sato S."/>
            <person name="Yoshikawa S."/>
            <person name="Yamada K."/>
            <person name="Nakamura Y."/>
            <person name="Ichinomiya M."/>
            <person name="Sato N."/>
            <person name="Blanc-Mathieu R."/>
            <person name="Endo H."/>
            <person name="Kuwata A."/>
            <person name="Ogata H."/>
        </authorList>
    </citation>
    <scope>NUCLEOTIDE SEQUENCE [LARGE SCALE GENOMIC DNA]</scope>
</reference>
<evidence type="ECO:0000259" key="13">
    <source>
        <dbReference type="Pfam" id="PF01694"/>
    </source>
</evidence>
<feature type="compositionally biased region" description="Polar residues" evidence="12">
    <location>
        <begin position="23"/>
        <end position="34"/>
    </location>
</feature>
<dbReference type="Gene3D" id="1.20.1540.10">
    <property type="entry name" value="Rhomboid-like"/>
    <property type="match status" value="1"/>
</dbReference>
<feature type="compositionally biased region" description="Pro residues" evidence="12">
    <location>
        <begin position="1"/>
        <end position="18"/>
    </location>
</feature>
<dbReference type="Pfam" id="PF01694">
    <property type="entry name" value="Rhomboid"/>
    <property type="match status" value="1"/>
</dbReference>
<evidence type="ECO:0000256" key="5">
    <source>
        <dbReference type="ARBA" id="ARBA00022670"/>
    </source>
</evidence>
<dbReference type="EC" id="3.4.21.105" evidence="4"/>
<comment type="function">
    <text evidence="11">Serine protease involved in intramembrane proteolysis.</text>
</comment>
<dbReference type="EMBL" id="BRYB01002363">
    <property type="protein sequence ID" value="GMI43758.1"/>
    <property type="molecule type" value="Genomic_DNA"/>
</dbReference>
<evidence type="ECO:0000256" key="1">
    <source>
        <dbReference type="ARBA" id="ARBA00000156"/>
    </source>
</evidence>
<organism evidence="14 15">
    <name type="scientific">Tetraparma gracilis</name>
    <dbReference type="NCBI Taxonomy" id="2962635"/>
    <lineage>
        <taxon>Eukaryota</taxon>
        <taxon>Sar</taxon>
        <taxon>Stramenopiles</taxon>
        <taxon>Ochrophyta</taxon>
        <taxon>Bolidophyceae</taxon>
        <taxon>Parmales</taxon>
        <taxon>Triparmaceae</taxon>
        <taxon>Tetraparma</taxon>
    </lineage>
</organism>
<dbReference type="InterPro" id="IPR035952">
    <property type="entry name" value="Rhomboid-like_sf"/>
</dbReference>
<comment type="subcellular location">
    <subcellularLocation>
        <location evidence="2 11">Membrane</location>
        <topology evidence="2 11">Multi-pass membrane protein</topology>
    </subcellularLocation>
</comment>
<dbReference type="Proteomes" id="UP001165060">
    <property type="component" value="Unassembled WGS sequence"/>
</dbReference>
<dbReference type="PANTHER" id="PTHR22936:SF69">
    <property type="entry name" value="RHOMBOID-LIKE PROTEIN"/>
    <property type="match status" value="1"/>
</dbReference>
<comment type="similarity">
    <text evidence="3 11">Belongs to the peptidase S54 family.</text>
</comment>
<comment type="catalytic activity">
    <reaction evidence="1 11">
        <text>Cleaves type-1 transmembrane domains using a catalytic dyad composed of serine and histidine that are contributed by different transmembrane domains.</text>
        <dbReference type="EC" id="3.4.21.105"/>
    </reaction>
</comment>
<feature type="compositionally biased region" description="Polar residues" evidence="12">
    <location>
        <begin position="51"/>
        <end position="71"/>
    </location>
</feature>
<name>A0ABQ6N9A5_9STRA</name>
<evidence type="ECO:0000256" key="8">
    <source>
        <dbReference type="ARBA" id="ARBA00022825"/>
    </source>
</evidence>
<evidence type="ECO:0000256" key="4">
    <source>
        <dbReference type="ARBA" id="ARBA00013039"/>
    </source>
</evidence>
<proteinExistence type="inferred from homology"/>
<feature type="compositionally biased region" description="Acidic residues" evidence="12">
    <location>
        <begin position="198"/>
        <end position="212"/>
    </location>
</feature>
<protein>
    <recommendedName>
        <fullName evidence="4">rhomboid protease</fullName>
        <ecNumber evidence="4">3.4.21.105</ecNumber>
    </recommendedName>
</protein>
<feature type="domain" description="Peptidase S54 rhomboid" evidence="13">
    <location>
        <begin position="351"/>
        <end position="390"/>
    </location>
</feature>
<sequence>KSTLPPPGSPPPPAPTTTPPQTLYSATKLPTQDSIGKIGGSPKKTRFAEAAQSSSLQGFSTDGSEGGSSPKSAMRAGKRAQGSFKPSFMAQGSSFFTGVNPMANPMAAAGSPKKGEKAGRRGSTGLVVKTGPSGKAKVVQKHRTSFFSFAPVPHSFAASSAASSLSSPSLSSQGASPSTSPKSQKSPSSMESSMESHEEGDEEDSDSHSDEGEDVFADLEESGVEMTDVPNPAADSSSAGGKTLQSQFTMSANGHKLDKRKSRRRSSGAVYAVYEPEHKPNFIYSMVLINCVMLVLELVVNARSKTAENPCSILLGPFCFESMSENPFLGPSADTLLSMGAKTGTTVVVDGQWARLFSCMFLHGGMLHLGFNMMALLQMGVGIEQSYGTWFNLGLGTAPILDNFAHFFGFVMGVLLSLGLLVVERQTSHGHHMKIQAWHICLEFLPVVMVPILVVCGLGVLYSGTSGHEWCAWCPKINCIPFPPGCDRTTGECVWDCNTCMTSGVYADVEAWGNNQQNATVTLHCPVLSHWTKEVFEDIILKRQDMTAINPDYVLEKCKQHCPDAYL</sequence>
<keyword evidence="7 11" id="KW-0378">Hydrolase</keyword>
<evidence type="ECO:0000313" key="14">
    <source>
        <dbReference type="EMBL" id="GMI43758.1"/>
    </source>
</evidence>
<feature type="region of interest" description="Disordered" evidence="12">
    <location>
        <begin position="157"/>
        <end position="212"/>
    </location>
</feature>
<evidence type="ECO:0000256" key="7">
    <source>
        <dbReference type="ARBA" id="ARBA00022801"/>
    </source>
</evidence>
<evidence type="ECO:0000256" key="2">
    <source>
        <dbReference type="ARBA" id="ARBA00004141"/>
    </source>
</evidence>
<feature type="transmembrane region" description="Helical" evidence="11">
    <location>
        <begin position="444"/>
        <end position="462"/>
    </location>
</feature>